<accession>A0ABX7FLX3</accession>
<dbReference type="EMBL" id="CP069127">
    <property type="protein sequence ID" value="QRG65995.1"/>
    <property type="molecule type" value="Genomic_DNA"/>
</dbReference>
<organism evidence="1 2">
    <name type="scientific">Brevibacillus choshinensis</name>
    <dbReference type="NCBI Taxonomy" id="54911"/>
    <lineage>
        <taxon>Bacteria</taxon>
        <taxon>Bacillati</taxon>
        <taxon>Bacillota</taxon>
        <taxon>Bacilli</taxon>
        <taxon>Bacillales</taxon>
        <taxon>Paenibacillaceae</taxon>
        <taxon>Brevibacillus</taxon>
    </lineage>
</organism>
<evidence type="ECO:0000313" key="2">
    <source>
        <dbReference type="Proteomes" id="UP000596248"/>
    </source>
</evidence>
<gene>
    <name evidence="1" type="ORF">JNE38_20775</name>
</gene>
<sequence length="63" mass="7331">MEVKLSSVESLDITVSDNELQKQFVDNIYTIQYKSSNENDAKFSCRLKLNSHKFDLGNFEKKI</sequence>
<evidence type="ECO:0000313" key="1">
    <source>
        <dbReference type="EMBL" id="QRG65995.1"/>
    </source>
</evidence>
<dbReference type="RefSeq" id="WP_203353064.1">
    <property type="nucleotide sequence ID" value="NZ_CP069127.1"/>
</dbReference>
<reference evidence="1 2" key="1">
    <citation type="submission" date="2021-01" db="EMBL/GenBank/DDBJ databases">
        <title>Identification of strong promoters based on the transcriptome of Brevibacillus choshinensis.</title>
        <authorList>
            <person name="Yao D."/>
            <person name="Zhang K."/>
            <person name="Wu J."/>
        </authorList>
    </citation>
    <scope>NUCLEOTIDE SEQUENCE [LARGE SCALE GENOMIC DNA]</scope>
    <source>
        <strain evidence="1 2">HPD31-SP3</strain>
    </source>
</reference>
<proteinExistence type="predicted"/>
<protein>
    <submittedName>
        <fullName evidence="1">Uncharacterized protein</fullName>
    </submittedName>
</protein>
<name>A0ABX7FLX3_BRECH</name>
<dbReference type="Proteomes" id="UP000596248">
    <property type="component" value="Chromosome"/>
</dbReference>
<keyword evidence="2" id="KW-1185">Reference proteome</keyword>